<keyword evidence="3 5" id="KW-0067">ATP-binding</keyword>
<dbReference type="FunFam" id="3.40.50.300:FF:000070">
    <property type="entry name" value="Putative ABC transporter ATP-binding component"/>
    <property type="match status" value="1"/>
</dbReference>
<feature type="domain" description="ABC transporter" evidence="4">
    <location>
        <begin position="320"/>
        <end position="538"/>
    </location>
</feature>
<evidence type="ECO:0000259" key="4">
    <source>
        <dbReference type="PROSITE" id="PS50893"/>
    </source>
</evidence>
<dbReference type="InterPro" id="IPR051309">
    <property type="entry name" value="ABCF_ATPase"/>
</dbReference>
<dbReference type="RefSeq" id="WP_111729924.1">
    <property type="nucleotide sequence ID" value="NZ_QHKO01000004.1"/>
</dbReference>
<name>A0A328C9Q5_9DELT</name>
<gene>
    <name evidence="5" type="ORF">DL240_10920</name>
</gene>
<dbReference type="GO" id="GO:0016887">
    <property type="term" value="F:ATP hydrolysis activity"/>
    <property type="evidence" value="ECO:0007669"/>
    <property type="project" value="InterPro"/>
</dbReference>
<sequence>MITTSGVMVNFSGQPLFEDVNVKFLPGNCYGLIGANGAGKSTFLKVLYGELEPSAGVVSIPSNLRMTRLEQDQFRYDDDVAMDVVLRGHPRLYEVHKEREKLYASADFSEEDGARAAELEMLYADLNGYEAEAEAAILLSGLGVADDEHHRRMGDLEAGQKVRVLLAQALFGKPDILLLDEPTNNLDVHTIAWLEDYLQRLESLVIVVSHDRHFLNNVCTHIADIDFRRLKIYVGNYDFWLQAAELALQQRRDAQKKASDKAKDLKAFIERFSSNASKARQATSRKKLLDQLTLDDLPISTRKYPHIHFNFERECGKKVLILEDLHKSIDGEQLLNGFNLNVLPGDRIAFVGPDGRPRTTLFQILAGELEPDSGTVEWGSTISSAYFPKDNEAYFKDVNLNLIDWLRQYTEDMHLEDVRGFLGRMLFSGEDTKKSVKVLSGGEKVRCMLSRMMQVGANLLILDEPTNHLDLESITALNKGMQAFSENNVILFASHDRELVRTVANRIIELGPNGYLDFHMPFDEYVTSERVAQARRELHGAELGL</sequence>
<proteinExistence type="predicted"/>
<evidence type="ECO:0000256" key="1">
    <source>
        <dbReference type="ARBA" id="ARBA00022737"/>
    </source>
</evidence>
<dbReference type="Pfam" id="PF12848">
    <property type="entry name" value="ABC_tran_Xtn"/>
    <property type="match status" value="1"/>
</dbReference>
<dbReference type="InterPro" id="IPR003593">
    <property type="entry name" value="AAA+_ATPase"/>
</dbReference>
<evidence type="ECO:0000313" key="5">
    <source>
        <dbReference type="EMBL" id="RAL22353.1"/>
    </source>
</evidence>
<dbReference type="InterPro" id="IPR027417">
    <property type="entry name" value="P-loop_NTPase"/>
</dbReference>
<dbReference type="Proteomes" id="UP000249169">
    <property type="component" value="Unassembled WGS sequence"/>
</dbReference>
<accession>A0A328C9Q5</accession>
<comment type="caution">
    <text evidence="5">The sequence shown here is derived from an EMBL/GenBank/DDBJ whole genome shotgun (WGS) entry which is preliminary data.</text>
</comment>
<reference evidence="5 6" key="1">
    <citation type="submission" date="2018-05" db="EMBL/GenBank/DDBJ databases">
        <title>Lujinxingia marina gen. nov. sp. nov., a new facultative anaerobic member of the class Deltaproteobacteria, and proposal of Lujinxingaceae fam. nov.</title>
        <authorList>
            <person name="Li C.-M."/>
        </authorList>
    </citation>
    <scope>NUCLEOTIDE SEQUENCE [LARGE SCALE GENOMIC DNA]</scope>
    <source>
        <strain evidence="5 6">B210</strain>
    </source>
</reference>
<keyword evidence="1" id="KW-0677">Repeat</keyword>
<dbReference type="FunFam" id="3.40.50.300:FF:000011">
    <property type="entry name" value="Putative ABC transporter ATP-binding component"/>
    <property type="match status" value="1"/>
</dbReference>
<dbReference type="Pfam" id="PF00005">
    <property type="entry name" value="ABC_tran"/>
    <property type="match status" value="2"/>
</dbReference>
<dbReference type="CDD" id="cd03221">
    <property type="entry name" value="ABCF_EF-3"/>
    <property type="match status" value="2"/>
</dbReference>
<protein>
    <submittedName>
        <fullName evidence="5">ABC transporter ATP-binding protein</fullName>
    </submittedName>
</protein>
<evidence type="ECO:0000256" key="3">
    <source>
        <dbReference type="ARBA" id="ARBA00022840"/>
    </source>
</evidence>
<dbReference type="SMART" id="SM00382">
    <property type="entry name" value="AAA"/>
    <property type="match status" value="2"/>
</dbReference>
<feature type="domain" description="ABC transporter" evidence="4">
    <location>
        <begin position="2"/>
        <end position="252"/>
    </location>
</feature>
<dbReference type="Gene3D" id="3.40.50.300">
    <property type="entry name" value="P-loop containing nucleotide triphosphate hydrolases"/>
    <property type="match status" value="2"/>
</dbReference>
<dbReference type="GO" id="GO:0005524">
    <property type="term" value="F:ATP binding"/>
    <property type="evidence" value="ECO:0007669"/>
    <property type="project" value="UniProtKB-KW"/>
</dbReference>
<dbReference type="AlphaFoldDB" id="A0A328C9Q5"/>
<evidence type="ECO:0000256" key="2">
    <source>
        <dbReference type="ARBA" id="ARBA00022741"/>
    </source>
</evidence>
<evidence type="ECO:0000313" key="6">
    <source>
        <dbReference type="Proteomes" id="UP000249169"/>
    </source>
</evidence>
<dbReference type="PANTHER" id="PTHR42855">
    <property type="entry name" value="ABC TRANSPORTER ATP-BINDING SUBUNIT"/>
    <property type="match status" value="1"/>
</dbReference>
<dbReference type="EMBL" id="QHKO01000004">
    <property type="protein sequence ID" value="RAL22353.1"/>
    <property type="molecule type" value="Genomic_DNA"/>
</dbReference>
<keyword evidence="2" id="KW-0547">Nucleotide-binding</keyword>
<organism evidence="5 6">
    <name type="scientific">Lujinxingia litoralis</name>
    <dbReference type="NCBI Taxonomy" id="2211119"/>
    <lineage>
        <taxon>Bacteria</taxon>
        <taxon>Deltaproteobacteria</taxon>
        <taxon>Bradymonadales</taxon>
        <taxon>Lujinxingiaceae</taxon>
        <taxon>Lujinxingia</taxon>
    </lineage>
</organism>
<dbReference type="PROSITE" id="PS50893">
    <property type="entry name" value="ABC_TRANSPORTER_2"/>
    <property type="match status" value="2"/>
</dbReference>
<dbReference type="InterPro" id="IPR032781">
    <property type="entry name" value="ABC_tran_Xtn"/>
</dbReference>
<dbReference type="InterPro" id="IPR003439">
    <property type="entry name" value="ABC_transporter-like_ATP-bd"/>
</dbReference>
<dbReference type="PANTHER" id="PTHR42855:SF2">
    <property type="entry name" value="DRUG RESISTANCE ABC TRANSPORTER,ATP-BINDING PROTEIN"/>
    <property type="match status" value="1"/>
</dbReference>
<dbReference type="SUPFAM" id="SSF52540">
    <property type="entry name" value="P-loop containing nucleoside triphosphate hydrolases"/>
    <property type="match status" value="2"/>
</dbReference>
<dbReference type="OrthoDB" id="9762369at2"/>
<keyword evidence="6" id="KW-1185">Reference proteome</keyword>